<comment type="caution">
    <text evidence="2">The sequence shown here is derived from an EMBL/GenBank/DDBJ whole genome shotgun (WGS) entry which is preliminary data.</text>
</comment>
<gene>
    <name evidence="2" type="ORF">SDC9_164734</name>
</gene>
<evidence type="ECO:0000256" key="1">
    <source>
        <dbReference type="SAM" id="MobiDB-lite"/>
    </source>
</evidence>
<dbReference type="AlphaFoldDB" id="A0A645FSG2"/>
<sequence length="143" mass="15163">MGGKGRIRVFRQPGEEAVGTAESDEGLPEAAVGVFVDPEIPVVGKLHQGSEPLHSGGTSAEEPAEIDLRRAEGRVHHRPGPASVPGRRGFMMVEDEGVSPLGIMTVESIHGPAVLAEEVHHEEIMSCGDAFKDQPVHRPVPGQ</sequence>
<evidence type="ECO:0000313" key="2">
    <source>
        <dbReference type="EMBL" id="MPN17381.1"/>
    </source>
</evidence>
<reference evidence="2" key="1">
    <citation type="submission" date="2019-08" db="EMBL/GenBank/DDBJ databases">
        <authorList>
            <person name="Kucharzyk K."/>
            <person name="Murdoch R.W."/>
            <person name="Higgins S."/>
            <person name="Loffler F."/>
        </authorList>
    </citation>
    <scope>NUCLEOTIDE SEQUENCE</scope>
</reference>
<protein>
    <submittedName>
        <fullName evidence="2">Uncharacterized protein</fullName>
    </submittedName>
</protein>
<accession>A0A645FSG2</accession>
<feature type="region of interest" description="Disordered" evidence="1">
    <location>
        <begin position="1"/>
        <end position="25"/>
    </location>
</feature>
<feature type="region of interest" description="Disordered" evidence="1">
    <location>
        <begin position="46"/>
        <end position="65"/>
    </location>
</feature>
<proteinExistence type="predicted"/>
<dbReference type="EMBL" id="VSSQ01064488">
    <property type="protein sequence ID" value="MPN17381.1"/>
    <property type="molecule type" value="Genomic_DNA"/>
</dbReference>
<organism evidence="2">
    <name type="scientific">bioreactor metagenome</name>
    <dbReference type="NCBI Taxonomy" id="1076179"/>
    <lineage>
        <taxon>unclassified sequences</taxon>
        <taxon>metagenomes</taxon>
        <taxon>ecological metagenomes</taxon>
    </lineage>
</organism>
<name>A0A645FSG2_9ZZZZ</name>